<proteinExistence type="predicted"/>
<sequence length="245" mass="28295">MKKILTLVLLTFAVNIYSQTANPKNFKTVKFVYSQKSNFEFDQRGIYGDTTALKALFPGNNYIFQPNPKDSSKTSAFISYHTLTKTKNMGNLRYHLYHTNITTEATYNPKTKKTEYYNYYCPDEELKKILIFLKGSRCNRNKSEMGTIDYSDNIHIKHVGLSIPIKEIAKSLIEFQDSTKSTGTYDEHVIINLSNQEYDLTYLVEFDNNLNKHITPIDIFANSDFGVKKVSNPFYTIELISVSYN</sequence>
<accession>V6SRJ3</accession>
<reference evidence="2 3" key="1">
    <citation type="submission" date="2013-08" db="EMBL/GenBank/DDBJ databases">
        <title>Flavobacterium limnosediminis JC2902 genome sequencing.</title>
        <authorList>
            <person name="Lee K."/>
            <person name="Yi H."/>
            <person name="Park S."/>
            <person name="Chun J."/>
        </authorList>
    </citation>
    <scope>NUCLEOTIDE SEQUENCE [LARGE SCALE GENOMIC DNA]</scope>
    <source>
        <strain evidence="2 3">JC2902</strain>
    </source>
</reference>
<gene>
    <name evidence="2" type="ORF">FLJC2902T_06470</name>
</gene>
<dbReference type="Proteomes" id="UP000018004">
    <property type="component" value="Unassembled WGS sequence"/>
</dbReference>
<dbReference type="EMBL" id="AVGG01000002">
    <property type="protein sequence ID" value="ESU29251.1"/>
    <property type="molecule type" value="Genomic_DNA"/>
</dbReference>
<feature type="signal peptide" evidence="1">
    <location>
        <begin position="1"/>
        <end position="23"/>
    </location>
</feature>
<evidence type="ECO:0000313" key="2">
    <source>
        <dbReference type="EMBL" id="ESU29251.1"/>
    </source>
</evidence>
<feature type="chain" id="PRO_5004752739" evidence="1">
    <location>
        <begin position="24"/>
        <end position="245"/>
    </location>
</feature>
<dbReference type="AlphaFoldDB" id="V6SRJ3"/>
<keyword evidence="3" id="KW-1185">Reference proteome</keyword>
<name>V6SRJ3_9FLAO</name>
<comment type="caution">
    <text evidence="2">The sequence shown here is derived from an EMBL/GenBank/DDBJ whole genome shotgun (WGS) entry which is preliminary data.</text>
</comment>
<organism evidence="2 3">
    <name type="scientific">Flavobacterium limnosediminis JC2902</name>
    <dbReference type="NCBI Taxonomy" id="1341181"/>
    <lineage>
        <taxon>Bacteria</taxon>
        <taxon>Pseudomonadati</taxon>
        <taxon>Bacteroidota</taxon>
        <taxon>Flavobacteriia</taxon>
        <taxon>Flavobacteriales</taxon>
        <taxon>Flavobacteriaceae</taxon>
        <taxon>Flavobacterium</taxon>
    </lineage>
</organism>
<protein>
    <submittedName>
        <fullName evidence="2">Uncharacterized protein</fullName>
    </submittedName>
</protein>
<evidence type="ECO:0000256" key="1">
    <source>
        <dbReference type="SAM" id="SignalP"/>
    </source>
</evidence>
<dbReference type="PATRIC" id="fig|1341181.4.peg.644"/>
<evidence type="ECO:0000313" key="3">
    <source>
        <dbReference type="Proteomes" id="UP000018004"/>
    </source>
</evidence>
<keyword evidence="1" id="KW-0732">Signal</keyword>